<dbReference type="Gene3D" id="1.10.540.10">
    <property type="entry name" value="Acyl-CoA dehydrogenase/oxidase, N-terminal domain"/>
    <property type="match status" value="1"/>
</dbReference>
<dbReference type="InterPro" id="IPR009100">
    <property type="entry name" value="AcylCoA_DH/oxidase_NM_dom_sf"/>
</dbReference>
<dbReference type="PANTHER" id="PTHR42807">
    <property type="entry name" value="GLUTARYL-COA DEHYDROGENASE, MITOCHONDRIAL"/>
    <property type="match status" value="1"/>
</dbReference>
<evidence type="ECO:0000259" key="5">
    <source>
        <dbReference type="Pfam" id="PF02771"/>
    </source>
</evidence>
<dbReference type="InterPro" id="IPR052033">
    <property type="entry name" value="Glutaryl-CoA_DH_mitochondrial"/>
</dbReference>
<dbReference type="EMBL" id="JAMKFB020000003">
    <property type="protein sequence ID" value="KAL0196828.1"/>
    <property type="molecule type" value="Genomic_DNA"/>
</dbReference>
<gene>
    <name evidence="6" type="ORF">M9458_005368</name>
</gene>
<comment type="subcellular location">
    <subcellularLocation>
        <location evidence="1">Mitochondrion</location>
    </subcellularLocation>
</comment>
<dbReference type="SUPFAM" id="SSF56645">
    <property type="entry name" value="Acyl-CoA dehydrogenase NM domain-like"/>
    <property type="match status" value="1"/>
</dbReference>
<reference evidence="6 7" key="1">
    <citation type="submission" date="2024-05" db="EMBL/GenBank/DDBJ databases">
        <title>Genome sequencing and assembly of Indian major carp, Cirrhinus mrigala (Hamilton, 1822).</title>
        <authorList>
            <person name="Mohindra V."/>
            <person name="Chowdhury L.M."/>
            <person name="Lal K."/>
            <person name="Jena J.K."/>
        </authorList>
    </citation>
    <scope>NUCLEOTIDE SEQUENCE [LARGE SCALE GENOMIC DNA]</scope>
    <source>
        <strain evidence="6">CM1030</strain>
        <tissue evidence="6">Blood</tissue>
    </source>
</reference>
<comment type="caution">
    <text evidence="6">The sequence shown here is derived from an EMBL/GenBank/DDBJ whole genome shotgun (WGS) entry which is preliminary data.</text>
</comment>
<accession>A0ABD0REP0</accession>
<evidence type="ECO:0000256" key="3">
    <source>
        <dbReference type="ARBA" id="ARBA00023002"/>
    </source>
</evidence>
<keyword evidence="4" id="KW-0496">Mitochondrion</keyword>
<feature type="non-terminal residue" evidence="6">
    <location>
        <position position="1"/>
    </location>
</feature>
<dbReference type="AlphaFoldDB" id="A0ABD0REP0"/>
<keyword evidence="7" id="KW-1185">Reference proteome</keyword>
<evidence type="ECO:0000256" key="1">
    <source>
        <dbReference type="ARBA" id="ARBA00004173"/>
    </source>
</evidence>
<dbReference type="InterPro" id="IPR037069">
    <property type="entry name" value="AcylCoA_DH/ox_N_sf"/>
</dbReference>
<evidence type="ECO:0000256" key="2">
    <source>
        <dbReference type="ARBA" id="ARBA00022946"/>
    </source>
</evidence>
<feature type="non-terminal residue" evidence="6">
    <location>
        <position position="56"/>
    </location>
</feature>
<keyword evidence="3" id="KW-0560">Oxidoreductase</keyword>
<keyword evidence="2" id="KW-0809">Transit peptide</keyword>
<feature type="domain" description="Acyl-CoA dehydrogenase/oxidase N-terminal" evidence="5">
    <location>
        <begin position="1"/>
        <end position="56"/>
    </location>
</feature>
<dbReference type="GO" id="GO:0005739">
    <property type="term" value="C:mitochondrion"/>
    <property type="evidence" value="ECO:0007669"/>
    <property type="project" value="UniProtKB-SubCell"/>
</dbReference>
<evidence type="ECO:0000313" key="6">
    <source>
        <dbReference type="EMBL" id="KAL0196828.1"/>
    </source>
</evidence>
<protein>
    <recommendedName>
        <fullName evidence="5">Acyl-CoA dehydrogenase/oxidase N-terminal domain-containing protein</fullName>
    </recommendedName>
</protein>
<proteinExistence type="predicted"/>
<evidence type="ECO:0000313" key="7">
    <source>
        <dbReference type="Proteomes" id="UP001529510"/>
    </source>
</evidence>
<dbReference type="Pfam" id="PF02771">
    <property type="entry name" value="Acyl-CoA_dh_N"/>
    <property type="match status" value="1"/>
</dbReference>
<name>A0ABD0REP0_CIRMR</name>
<dbReference type="InterPro" id="IPR013786">
    <property type="entry name" value="AcylCoA_DH/ox_N"/>
</dbReference>
<sequence length="56" mass="6255">YGCAGTSYVAYGLIAHEVERVDSGYRSVMSVQSSLVMHPINAYGTEEQKEKYLPRL</sequence>
<organism evidence="6 7">
    <name type="scientific">Cirrhinus mrigala</name>
    <name type="common">Mrigala</name>
    <dbReference type="NCBI Taxonomy" id="683832"/>
    <lineage>
        <taxon>Eukaryota</taxon>
        <taxon>Metazoa</taxon>
        <taxon>Chordata</taxon>
        <taxon>Craniata</taxon>
        <taxon>Vertebrata</taxon>
        <taxon>Euteleostomi</taxon>
        <taxon>Actinopterygii</taxon>
        <taxon>Neopterygii</taxon>
        <taxon>Teleostei</taxon>
        <taxon>Ostariophysi</taxon>
        <taxon>Cypriniformes</taxon>
        <taxon>Cyprinidae</taxon>
        <taxon>Labeoninae</taxon>
        <taxon>Labeonini</taxon>
        <taxon>Cirrhinus</taxon>
    </lineage>
</organism>
<evidence type="ECO:0000256" key="4">
    <source>
        <dbReference type="ARBA" id="ARBA00023128"/>
    </source>
</evidence>
<dbReference type="GO" id="GO:0016491">
    <property type="term" value="F:oxidoreductase activity"/>
    <property type="evidence" value="ECO:0007669"/>
    <property type="project" value="UniProtKB-KW"/>
</dbReference>
<dbReference type="Proteomes" id="UP001529510">
    <property type="component" value="Unassembled WGS sequence"/>
</dbReference>
<dbReference type="PANTHER" id="PTHR42807:SF1">
    <property type="entry name" value="GLUTARYL-COA DEHYDROGENASE, MITOCHONDRIAL"/>
    <property type="match status" value="1"/>
</dbReference>